<dbReference type="InterPro" id="IPR014997">
    <property type="entry name" value="DUF1847"/>
</dbReference>
<gene>
    <name evidence="1" type="ORF">Apau_0457</name>
</gene>
<dbReference type="Pfam" id="PF08901">
    <property type="entry name" value="DUF1847"/>
    <property type="match status" value="1"/>
</dbReference>
<reference evidence="1 2" key="1">
    <citation type="journal article" date="2010" name="Stand. Genomic Sci.">
        <title>Non-contiguous finished genome sequence of Aminomonas paucivorans type strain (GLU-3).</title>
        <authorList>
            <person name="Pitluck S."/>
            <person name="Yasawong M."/>
            <person name="Held B."/>
            <person name="Lapidus A."/>
            <person name="Nolan M."/>
            <person name="Copeland A."/>
            <person name="Lucas S."/>
            <person name="Del Rio T.G."/>
            <person name="Tice H."/>
            <person name="Cheng J.F."/>
            <person name="Chertkov O."/>
            <person name="Goodwin L."/>
            <person name="Tapia R."/>
            <person name="Han C."/>
            <person name="Liolios K."/>
            <person name="Ivanova N."/>
            <person name="Mavromatis K."/>
            <person name="Ovchinnikova G."/>
            <person name="Pati A."/>
            <person name="Chen A."/>
            <person name="Palaniappan K."/>
            <person name="Land M."/>
            <person name="Hauser L."/>
            <person name="Chang Y.J."/>
            <person name="Jeffries C.D."/>
            <person name="Pukall R."/>
            <person name="Spring S."/>
            <person name="Rohde M."/>
            <person name="Sikorski J."/>
            <person name="Goker M."/>
            <person name="Woyke T."/>
            <person name="Bristow J."/>
            <person name="Eisen J.A."/>
            <person name="Markowitz V."/>
            <person name="Hugenholtz P."/>
            <person name="Kyrpides N.C."/>
            <person name="Klenk H.P."/>
        </authorList>
    </citation>
    <scope>NUCLEOTIDE SEQUENCE [LARGE SCALE GENOMIC DNA]</scope>
    <source>
        <strain evidence="1 2">DSM 12260</strain>
    </source>
</reference>
<name>E3CZV9_9BACT</name>
<sequence>MRCDRCTDHPCSTGNPCVPSDPEKAYLDREERRILQAAGEVESRFYGDLCRFDEVVEFARVLGVHHLGIAFCVGLFQEAVWAAEILEKEFRLTTVCCKTGGLLKEDLEVPSSQKVGAVSCNPVEQARILEEAGTELNLMMGLCVGHDALFLRHSKAWTVPLVVKDRRLGHNPVAALTCPYIRRKLGREESRP</sequence>
<evidence type="ECO:0008006" key="3">
    <source>
        <dbReference type="Google" id="ProtNLM"/>
    </source>
</evidence>
<dbReference type="PaxDb" id="584708-Apau_0457"/>
<dbReference type="AlphaFoldDB" id="E3CZV9"/>
<proteinExistence type="predicted"/>
<organism evidence="1 2">
    <name type="scientific">Aminomonas paucivorans DSM 12260</name>
    <dbReference type="NCBI Taxonomy" id="584708"/>
    <lineage>
        <taxon>Bacteria</taxon>
        <taxon>Thermotogati</taxon>
        <taxon>Synergistota</taxon>
        <taxon>Synergistia</taxon>
        <taxon>Synergistales</taxon>
        <taxon>Synergistaceae</taxon>
        <taxon>Aminomonas</taxon>
    </lineage>
</organism>
<dbReference type="HOGENOM" id="CLU_091350_1_0_0"/>
<dbReference type="Proteomes" id="UP000005096">
    <property type="component" value="Chromosome"/>
</dbReference>
<accession>E3CZV9</accession>
<dbReference type="eggNOG" id="COG4887">
    <property type="taxonomic scope" value="Bacteria"/>
</dbReference>
<protein>
    <recommendedName>
        <fullName evidence="3">Metal-binding protein</fullName>
    </recommendedName>
</protein>
<dbReference type="EMBL" id="CM001022">
    <property type="protein sequence ID" value="EFQ22891.1"/>
    <property type="molecule type" value="Genomic_DNA"/>
</dbReference>
<evidence type="ECO:0000313" key="2">
    <source>
        <dbReference type="Proteomes" id="UP000005096"/>
    </source>
</evidence>
<keyword evidence="2" id="KW-1185">Reference proteome</keyword>
<dbReference type="RefSeq" id="WP_006300044.1">
    <property type="nucleotide sequence ID" value="NZ_CM001022.1"/>
</dbReference>
<dbReference type="STRING" id="584708.Apau_0457"/>
<evidence type="ECO:0000313" key="1">
    <source>
        <dbReference type="EMBL" id="EFQ22891.1"/>
    </source>
</evidence>